<evidence type="ECO:0000313" key="2">
    <source>
        <dbReference type="EMBL" id="KAJ9548459.1"/>
    </source>
</evidence>
<evidence type="ECO:0000313" key="3">
    <source>
        <dbReference type="Proteomes" id="UP001172457"/>
    </source>
</evidence>
<dbReference type="SUPFAM" id="SSF56672">
    <property type="entry name" value="DNA/RNA polymerases"/>
    <property type="match status" value="1"/>
</dbReference>
<organism evidence="2 3">
    <name type="scientific">Centaurea solstitialis</name>
    <name type="common">yellow star-thistle</name>
    <dbReference type="NCBI Taxonomy" id="347529"/>
    <lineage>
        <taxon>Eukaryota</taxon>
        <taxon>Viridiplantae</taxon>
        <taxon>Streptophyta</taxon>
        <taxon>Embryophyta</taxon>
        <taxon>Tracheophyta</taxon>
        <taxon>Spermatophyta</taxon>
        <taxon>Magnoliopsida</taxon>
        <taxon>eudicotyledons</taxon>
        <taxon>Gunneridae</taxon>
        <taxon>Pentapetalae</taxon>
        <taxon>asterids</taxon>
        <taxon>campanulids</taxon>
        <taxon>Asterales</taxon>
        <taxon>Asteraceae</taxon>
        <taxon>Carduoideae</taxon>
        <taxon>Cardueae</taxon>
        <taxon>Centaureinae</taxon>
        <taxon>Centaurea</taxon>
    </lineage>
</organism>
<dbReference type="AlphaFoldDB" id="A0AA38STE5"/>
<dbReference type="PANTHER" id="PTHR46890:SF50">
    <property type="entry name" value="RNA-DIRECTED DNA POLYMERASE, EUKARYOTA, REVERSE TRANSCRIPTASE ZINC-BINDING DOMAIN PROTEIN-RELATED"/>
    <property type="match status" value="1"/>
</dbReference>
<dbReference type="Proteomes" id="UP001172457">
    <property type="component" value="Chromosome 5"/>
</dbReference>
<dbReference type="CDD" id="cd01650">
    <property type="entry name" value="RT_nLTR_like"/>
    <property type="match status" value="1"/>
</dbReference>
<dbReference type="EMBL" id="JARYMX010000005">
    <property type="protein sequence ID" value="KAJ9548459.1"/>
    <property type="molecule type" value="Genomic_DNA"/>
</dbReference>
<gene>
    <name evidence="2" type="ORF">OSB04_021002</name>
</gene>
<accession>A0AA38STE5</accession>
<protein>
    <recommendedName>
        <fullName evidence="1">Reverse transcriptase domain-containing protein</fullName>
    </recommendedName>
</protein>
<dbReference type="Pfam" id="PF00078">
    <property type="entry name" value="RVT_1"/>
    <property type="match status" value="1"/>
</dbReference>
<name>A0AA38STE5_9ASTR</name>
<dbReference type="InterPro" id="IPR000477">
    <property type="entry name" value="RT_dom"/>
</dbReference>
<dbReference type="InterPro" id="IPR043502">
    <property type="entry name" value="DNA/RNA_pol_sf"/>
</dbReference>
<dbReference type="PROSITE" id="PS50878">
    <property type="entry name" value="RT_POL"/>
    <property type="match status" value="1"/>
</dbReference>
<keyword evidence="3" id="KW-1185">Reference proteome</keyword>
<evidence type="ECO:0000259" key="1">
    <source>
        <dbReference type="PROSITE" id="PS50878"/>
    </source>
</evidence>
<proteinExistence type="predicted"/>
<dbReference type="PANTHER" id="PTHR46890">
    <property type="entry name" value="NON-LTR RETROLELEMENT REVERSE TRANSCRIPTASE-LIKE PROTEIN-RELATED"/>
    <property type="match status" value="1"/>
</dbReference>
<reference evidence="2" key="1">
    <citation type="submission" date="2023-03" db="EMBL/GenBank/DDBJ databases">
        <title>Chromosome-scale reference genome and RAD-based genetic map of yellow starthistle (Centaurea solstitialis) reveal putative structural variation and QTLs associated with invader traits.</title>
        <authorList>
            <person name="Reatini B."/>
            <person name="Cang F.A."/>
            <person name="Jiang Q."/>
            <person name="Mckibben M.T.W."/>
            <person name="Barker M.S."/>
            <person name="Rieseberg L.H."/>
            <person name="Dlugosch K.M."/>
        </authorList>
    </citation>
    <scope>NUCLEOTIDE SEQUENCE</scope>
    <source>
        <strain evidence="2">CAN-66</strain>
        <tissue evidence="2">Leaf</tissue>
    </source>
</reference>
<feature type="domain" description="Reverse transcriptase" evidence="1">
    <location>
        <begin position="153"/>
        <end position="414"/>
    </location>
</feature>
<comment type="caution">
    <text evidence="2">The sequence shown here is derived from an EMBL/GenBank/DDBJ whole genome shotgun (WGS) entry which is preliminary data.</text>
</comment>
<sequence length="424" mass="48383">MDLKSKMFEAEKKELLDLKQKARLKWAHSGDENSKYFHRVIKQNHRRNFIHGFSINGVWTTDPMTMKSAAKDFFENKFKEPLSSRPVFSNTLLNALSSDQSDFLEATFSSDEIKQTVWACDGDKAQGSDGFSFSFIKSHWEILRSDIIGAVSEFYDSASLPRGANSSFLALVPKSKDLIYISDYRPISLIGATYKIIAKLLSSRLQAVIHSIIGKEQTAFIKGRSILEGPMILNEIISWAKRSKQQMLLFKIDLEKAFDSLNWEFLDKIMEKLNFGTKWRRWIRNCLSSARISVLINGSASGEFSMQRGVRQGDPLAPFLFIIAMEALNAAMKQARSLGIFEGIQLPKNGLLVSHLFYADDAFVTPYQEKKEREIFGFSSSTAQLWENGSFSFFNRRIVVKFGQRLHNSLFFNLTGGIEHRRLQ</sequence>
<dbReference type="InterPro" id="IPR052343">
    <property type="entry name" value="Retrotransposon-Effector_Assoc"/>
</dbReference>